<evidence type="ECO:0000313" key="3">
    <source>
        <dbReference type="Proteomes" id="UP000182658"/>
    </source>
</evidence>
<dbReference type="STRING" id="1408157.A0A1J7IRA0"/>
<reference evidence="2 3" key="1">
    <citation type="submission" date="2016-10" db="EMBL/GenBank/DDBJ databases">
        <title>Draft genome sequence of Coniochaeta ligniaria NRRL30616, a lignocellulolytic fungus for bioabatement of inhibitors in plant biomass hydrolysates.</title>
        <authorList>
            <consortium name="DOE Joint Genome Institute"/>
            <person name="Jimenez D.J."/>
            <person name="Hector R.E."/>
            <person name="Riley R."/>
            <person name="Sun H."/>
            <person name="Grigoriev I.V."/>
            <person name="Van Elsas J.D."/>
            <person name="Nichols N.N."/>
        </authorList>
    </citation>
    <scope>NUCLEOTIDE SEQUENCE [LARGE SCALE GENOMIC DNA]</scope>
    <source>
        <strain evidence="2 3">NRRL 30616</strain>
    </source>
</reference>
<dbReference type="InParanoid" id="A0A1J7IRA0"/>
<evidence type="ECO:0000256" key="1">
    <source>
        <dbReference type="SAM" id="MobiDB-lite"/>
    </source>
</evidence>
<dbReference type="Proteomes" id="UP000182658">
    <property type="component" value="Unassembled WGS sequence"/>
</dbReference>
<proteinExistence type="predicted"/>
<gene>
    <name evidence="2" type="ORF">CONLIGDRAFT_343220</name>
</gene>
<dbReference type="OrthoDB" id="5201563at2759"/>
<protein>
    <submittedName>
        <fullName evidence="2">Uncharacterized protein</fullName>
    </submittedName>
</protein>
<evidence type="ECO:0000313" key="2">
    <source>
        <dbReference type="EMBL" id="OIW29731.1"/>
    </source>
</evidence>
<dbReference type="EMBL" id="KV875097">
    <property type="protein sequence ID" value="OIW29731.1"/>
    <property type="molecule type" value="Genomic_DNA"/>
</dbReference>
<feature type="region of interest" description="Disordered" evidence="1">
    <location>
        <begin position="30"/>
        <end position="81"/>
    </location>
</feature>
<name>A0A1J7IRA0_9PEZI</name>
<accession>A0A1J7IRA0</accession>
<sequence>MSATTTDNPITTTLQHDYLQDYNIRLTGGNQVHATELHPAPPNTDNRPSQTVENPPGWDDQHRDVPPYRPVNTNLDREQRPWGSNPVESAFVFHMLHGVWLNSTIAWVWRKTGGRVNDQIFRYKVGGEF</sequence>
<organism evidence="2 3">
    <name type="scientific">Coniochaeta ligniaria NRRL 30616</name>
    <dbReference type="NCBI Taxonomy" id="1408157"/>
    <lineage>
        <taxon>Eukaryota</taxon>
        <taxon>Fungi</taxon>
        <taxon>Dikarya</taxon>
        <taxon>Ascomycota</taxon>
        <taxon>Pezizomycotina</taxon>
        <taxon>Sordariomycetes</taxon>
        <taxon>Sordariomycetidae</taxon>
        <taxon>Coniochaetales</taxon>
        <taxon>Coniochaetaceae</taxon>
        <taxon>Coniochaeta</taxon>
    </lineage>
</organism>
<dbReference type="AlphaFoldDB" id="A0A1J7IRA0"/>
<feature type="compositionally biased region" description="Polar residues" evidence="1">
    <location>
        <begin position="43"/>
        <end position="53"/>
    </location>
</feature>
<keyword evidence="3" id="KW-1185">Reference proteome</keyword>